<dbReference type="GO" id="GO:0006811">
    <property type="term" value="P:monoatomic ion transport"/>
    <property type="evidence" value="ECO:0007669"/>
    <property type="project" value="UniProtKB-KW"/>
</dbReference>
<feature type="transmembrane region" description="Helical" evidence="13">
    <location>
        <begin position="101"/>
        <end position="119"/>
    </location>
</feature>
<feature type="transmembrane region" description="Helical" evidence="13">
    <location>
        <begin position="263"/>
        <end position="282"/>
    </location>
</feature>
<dbReference type="EMBL" id="NOKQ01000199">
    <property type="protein sequence ID" value="OZS78234.1"/>
    <property type="molecule type" value="Genomic_DNA"/>
</dbReference>
<dbReference type="GO" id="GO:0005886">
    <property type="term" value="C:plasma membrane"/>
    <property type="evidence" value="ECO:0007669"/>
    <property type="project" value="UniProtKB-SubCell"/>
</dbReference>
<dbReference type="InterPro" id="IPR048279">
    <property type="entry name" value="MdtK-like"/>
</dbReference>
<keyword evidence="7" id="KW-1003">Cell membrane</keyword>
<evidence type="ECO:0000256" key="3">
    <source>
        <dbReference type="ARBA" id="ARBA00010199"/>
    </source>
</evidence>
<evidence type="ECO:0000256" key="9">
    <source>
        <dbReference type="ARBA" id="ARBA00022989"/>
    </source>
</evidence>
<dbReference type="PIRSF" id="PIRSF006603">
    <property type="entry name" value="DinF"/>
    <property type="match status" value="1"/>
</dbReference>
<keyword evidence="5" id="KW-0813">Transport</keyword>
<dbReference type="AlphaFoldDB" id="A0A264W3U0"/>
<organism evidence="14 15">
    <name type="scientific">Tetzosporium hominis</name>
    <dbReference type="NCBI Taxonomy" id="2020506"/>
    <lineage>
        <taxon>Bacteria</taxon>
        <taxon>Bacillati</taxon>
        <taxon>Bacillota</taxon>
        <taxon>Bacilli</taxon>
        <taxon>Bacillales</taxon>
        <taxon>Caryophanaceae</taxon>
        <taxon>Tetzosporium</taxon>
    </lineage>
</organism>
<comment type="subcellular location">
    <subcellularLocation>
        <location evidence="2">Cell membrane</location>
        <topology evidence="2">Multi-pass membrane protein</topology>
    </subcellularLocation>
</comment>
<evidence type="ECO:0000256" key="8">
    <source>
        <dbReference type="ARBA" id="ARBA00022692"/>
    </source>
</evidence>
<keyword evidence="6" id="KW-0050">Antiport</keyword>
<dbReference type="OrthoDB" id="9806302at2"/>
<dbReference type="InterPro" id="IPR002528">
    <property type="entry name" value="MATE_fam"/>
</dbReference>
<evidence type="ECO:0000256" key="2">
    <source>
        <dbReference type="ARBA" id="ARBA00004651"/>
    </source>
</evidence>
<evidence type="ECO:0000313" key="15">
    <source>
        <dbReference type="Proteomes" id="UP000217065"/>
    </source>
</evidence>
<dbReference type="Proteomes" id="UP000217065">
    <property type="component" value="Unassembled WGS sequence"/>
</dbReference>
<feature type="transmembrane region" description="Helical" evidence="13">
    <location>
        <begin position="419"/>
        <end position="442"/>
    </location>
</feature>
<dbReference type="GO" id="GO:0042910">
    <property type="term" value="F:xenobiotic transmembrane transporter activity"/>
    <property type="evidence" value="ECO:0007669"/>
    <property type="project" value="InterPro"/>
</dbReference>
<feature type="transmembrane region" description="Helical" evidence="13">
    <location>
        <begin position="326"/>
        <end position="350"/>
    </location>
</feature>
<dbReference type="PANTHER" id="PTHR43298:SF2">
    <property type="entry name" value="FMN_FAD EXPORTER YEEO-RELATED"/>
    <property type="match status" value="1"/>
</dbReference>
<dbReference type="CDD" id="cd13137">
    <property type="entry name" value="MATE_NorM_like"/>
    <property type="match status" value="1"/>
</dbReference>
<keyword evidence="15" id="KW-1185">Reference proteome</keyword>
<keyword evidence="11 13" id="KW-0472">Membrane</keyword>
<evidence type="ECO:0000256" key="11">
    <source>
        <dbReference type="ARBA" id="ARBA00023136"/>
    </source>
</evidence>
<evidence type="ECO:0000256" key="13">
    <source>
        <dbReference type="SAM" id="Phobius"/>
    </source>
</evidence>
<feature type="transmembrane region" description="Helical" evidence="13">
    <location>
        <begin position="199"/>
        <end position="221"/>
    </location>
</feature>
<reference evidence="14 15" key="1">
    <citation type="submission" date="2017-07" db="EMBL/GenBank/DDBJ databases">
        <title>Tetzosporium hominis gen.nov. sp.nov.</title>
        <authorList>
            <person name="Tetz G."/>
            <person name="Tetz V."/>
        </authorList>
    </citation>
    <scope>NUCLEOTIDE SEQUENCE [LARGE SCALE GENOMIC DNA]</scope>
    <source>
        <strain evidence="14 15">VT-49</strain>
    </source>
</reference>
<dbReference type="GO" id="GO:0015297">
    <property type="term" value="F:antiporter activity"/>
    <property type="evidence" value="ECO:0007669"/>
    <property type="project" value="UniProtKB-KW"/>
</dbReference>
<evidence type="ECO:0000256" key="6">
    <source>
        <dbReference type="ARBA" id="ARBA00022449"/>
    </source>
</evidence>
<protein>
    <recommendedName>
        <fullName evidence="4">Probable multidrug resistance protein NorM</fullName>
    </recommendedName>
    <alternativeName>
        <fullName evidence="12">Multidrug-efflux transporter</fullName>
    </alternativeName>
</protein>
<dbReference type="InterPro" id="IPR050222">
    <property type="entry name" value="MATE_MdtK"/>
</dbReference>
<comment type="similarity">
    <text evidence="3">Belongs to the multi antimicrobial extrusion (MATE) (TC 2.A.66.1) family.</text>
</comment>
<feature type="transmembrane region" description="Helical" evidence="13">
    <location>
        <begin position="362"/>
        <end position="380"/>
    </location>
</feature>
<accession>A0A264W3U0</accession>
<name>A0A264W3U0_9BACL</name>
<keyword evidence="10" id="KW-0406">Ion transport</keyword>
<evidence type="ECO:0000256" key="5">
    <source>
        <dbReference type="ARBA" id="ARBA00022448"/>
    </source>
</evidence>
<feature type="transmembrane region" description="Helical" evidence="13">
    <location>
        <begin position="20"/>
        <end position="40"/>
    </location>
</feature>
<feature type="transmembrane region" description="Helical" evidence="13">
    <location>
        <begin position="172"/>
        <end position="193"/>
    </location>
</feature>
<gene>
    <name evidence="14" type="ORF">CF394_07160</name>
</gene>
<feature type="transmembrane region" description="Helical" evidence="13">
    <location>
        <begin position="392"/>
        <end position="413"/>
    </location>
</feature>
<sequence length="473" mass="51807">MNKGEVLLNTDDKRTKIKLIFILALPAVAENFFQTLLGFVDTLFVSRIGLAEVSAVGVTNAILAIYFAVFMAIGVAVNVYVANNLGAGKIERARHIAQQAIILSVLIGVLFGIVTLFFAKPLLLLMGIDNEVLQPASLYFKIVGIPSVVMALMFTLSSILRGTGDTKSPMKVSIVVNIVNIVLDYLMIFGFWMIPGLGIVGAALATVIARVVGTILLVNYIRKTDVIAFRKDFWKPDMEHQIELMNLGSPAAVERLVMRAGQIVYFGFIVVLGTNTFAAHQIAGNLEIFSYMLAYGFATAATILVGRNMGAGDYESAKEYAKLSTYLAMGFMSLFGILLFFFGGWAGSLFTDDQQVINDIDIALKIAAIFQPFLAVVLVLTGGFQGANNTKFPMYLTTVGMWVIRTGAVYLLAIQLEMGIAGVWIAIGLDIVFKAIVLWFQFSKDRWIVVKSEPQSPCHPQTKHEKSRCVNDY</sequence>
<feature type="transmembrane region" description="Helical" evidence="13">
    <location>
        <begin position="139"/>
        <end position="160"/>
    </location>
</feature>
<evidence type="ECO:0000256" key="10">
    <source>
        <dbReference type="ARBA" id="ARBA00023065"/>
    </source>
</evidence>
<keyword evidence="9 13" id="KW-1133">Transmembrane helix</keyword>
<evidence type="ECO:0000256" key="4">
    <source>
        <dbReference type="ARBA" id="ARBA00020268"/>
    </source>
</evidence>
<evidence type="ECO:0000313" key="14">
    <source>
        <dbReference type="EMBL" id="OZS78234.1"/>
    </source>
</evidence>
<dbReference type="NCBIfam" id="TIGR00797">
    <property type="entry name" value="matE"/>
    <property type="match status" value="1"/>
</dbReference>
<comment type="caution">
    <text evidence="14">The sequence shown here is derived from an EMBL/GenBank/DDBJ whole genome shotgun (WGS) entry which is preliminary data.</text>
</comment>
<evidence type="ECO:0000256" key="12">
    <source>
        <dbReference type="ARBA" id="ARBA00031636"/>
    </source>
</evidence>
<evidence type="ECO:0000256" key="1">
    <source>
        <dbReference type="ARBA" id="ARBA00003408"/>
    </source>
</evidence>
<comment type="function">
    <text evidence="1">Multidrug efflux pump.</text>
</comment>
<keyword evidence="8 13" id="KW-0812">Transmembrane</keyword>
<dbReference type="PANTHER" id="PTHR43298">
    <property type="entry name" value="MULTIDRUG RESISTANCE PROTEIN NORM-RELATED"/>
    <property type="match status" value="1"/>
</dbReference>
<dbReference type="RefSeq" id="WP_094942606.1">
    <property type="nucleotide sequence ID" value="NZ_NOKQ01000199.1"/>
</dbReference>
<feature type="transmembrane region" description="Helical" evidence="13">
    <location>
        <begin position="60"/>
        <end position="81"/>
    </location>
</feature>
<dbReference type="Pfam" id="PF01554">
    <property type="entry name" value="MatE"/>
    <property type="match status" value="2"/>
</dbReference>
<evidence type="ECO:0000256" key="7">
    <source>
        <dbReference type="ARBA" id="ARBA00022475"/>
    </source>
</evidence>
<feature type="transmembrane region" description="Helical" evidence="13">
    <location>
        <begin position="288"/>
        <end position="306"/>
    </location>
</feature>
<proteinExistence type="inferred from homology"/>